<feature type="compositionally biased region" description="Low complexity" evidence="1">
    <location>
        <begin position="46"/>
        <end position="59"/>
    </location>
</feature>
<feature type="region of interest" description="Disordered" evidence="1">
    <location>
        <begin position="1"/>
        <end position="129"/>
    </location>
</feature>
<dbReference type="Proteomes" id="UP000305921">
    <property type="component" value="Unassembled WGS sequence"/>
</dbReference>
<dbReference type="RefSeq" id="WP_138055547.1">
    <property type="nucleotide sequence ID" value="NZ_VAWE01000001.1"/>
</dbReference>
<evidence type="ECO:0000313" key="5">
    <source>
        <dbReference type="Proteomes" id="UP000305921"/>
    </source>
</evidence>
<evidence type="ECO:0000256" key="2">
    <source>
        <dbReference type="SAM" id="Phobius"/>
    </source>
</evidence>
<accession>A0A5R9EBU1</accession>
<feature type="domain" description="Peptidoglycan binding-like" evidence="3">
    <location>
        <begin position="256"/>
        <end position="313"/>
    </location>
</feature>
<feature type="transmembrane region" description="Helical" evidence="2">
    <location>
        <begin position="131"/>
        <end position="152"/>
    </location>
</feature>
<comment type="caution">
    <text evidence="4">The sequence shown here is derived from an EMBL/GenBank/DDBJ whole genome shotgun (WGS) entry which is preliminary data.</text>
</comment>
<dbReference type="InterPro" id="IPR036366">
    <property type="entry name" value="PGBDSf"/>
</dbReference>
<reference evidence="4 5" key="1">
    <citation type="submission" date="2019-05" db="EMBL/GenBank/DDBJ databases">
        <title>Streptomyces marianii sp. nov., a novel marine actinomycete from southern coast of India.</title>
        <authorList>
            <person name="Iniyan A.M."/>
            <person name="Wink J."/>
            <person name="Ramprasad E."/>
            <person name="Ramana C.V."/>
            <person name="Bunk B."/>
            <person name="Sproer C."/>
            <person name="Joseph F.-J.R.S."/>
            <person name="Vincent S.G.P."/>
        </authorList>
    </citation>
    <scope>NUCLEOTIDE SEQUENCE [LARGE SCALE GENOMIC DNA]</scope>
    <source>
        <strain evidence="4 5">ICN19</strain>
    </source>
</reference>
<name>A0A5R9EBU1_9ACTN</name>
<evidence type="ECO:0000256" key="1">
    <source>
        <dbReference type="SAM" id="MobiDB-lite"/>
    </source>
</evidence>
<feature type="compositionally biased region" description="Low complexity" evidence="1">
    <location>
        <begin position="234"/>
        <end position="246"/>
    </location>
</feature>
<feature type="region of interest" description="Disordered" evidence="1">
    <location>
        <begin position="150"/>
        <end position="259"/>
    </location>
</feature>
<keyword evidence="2" id="KW-1133">Transmembrane helix</keyword>
<feature type="compositionally biased region" description="Low complexity" evidence="1">
    <location>
        <begin position="170"/>
        <end position="227"/>
    </location>
</feature>
<dbReference type="AlphaFoldDB" id="A0A5R9EBU1"/>
<proteinExistence type="predicted"/>
<dbReference type="OrthoDB" id="3874291at2"/>
<evidence type="ECO:0000259" key="3">
    <source>
        <dbReference type="Pfam" id="PF01471"/>
    </source>
</evidence>
<evidence type="ECO:0000313" key="4">
    <source>
        <dbReference type="EMBL" id="TLQ46242.1"/>
    </source>
</evidence>
<keyword evidence="2" id="KW-0812">Transmembrane</keyword>
<dbReference type="EMBL" id="VAWE01000001">
    <property type="protein sequence ID" value="TLQ46242.1"/>
    <property type="molecule type" value="Genomic_DNA"/>
</dbReference>
<dbReference type="Pfam" id="PF01471">
    <property type="entry name" value="PG_binding_1"/>
    <property type="match status" value="1"/>
</dbReference>
<dbReference type="InterPro" id="IPR002477">
    <property type="entry name" value="Peptidoglycan-bd-like"/>
</dbReference>
<feature type="compositionally biased region" description="Low complexity" evidence="1">
    <location>
        <begin position="75"/>
        <end position="92"/>
    </location>
</feature>
<keyword evidence="5" id="KW-1185">Reference proteome</keyword>
<sequence length="334" mass="33756">MTGHVCPECGRQDDADGRPGGVRGCGCGRGTAPEGFDPLRVRPYVALPDPADAPAATASGPPPELTQVLAPATHGAAGQDGAPDAPYGAAGQEGPYDHRHEHGPAYDMTGVDPEGTAGRRRRGRGRDGRRVAVAVAAVVAVLGTAAYASGLLTKDGGGDDRALPDSETTAPFVSAAPDAPDASVSASESATRSTSPSESASSPESAPASTSRPAGAGTSSPAPLTGGPTPPSATPTSGTALSSPAPGVTLRRGDDGPEVVELQERLRQVGLYGRRSHGRYDGRVEDAVAAYQDANGIRDDPEGVYGPATRRALEAETRYPYDDGNGGWDSDGRG</sequence>
<dbReference type="SUPFAM" id="SSF47090">
    <property type="entry name" value="PGBD-like"/>
    <property type="match status" value="1"/>
</dbReference>
<protein>
    <submittedName>
        <fullName evidence="4">Peptidoglycan-binding protein</fullName>
    </submittedName>
</protein>
<gene>
    <name evidence="4" type="ORF">FEF34_27555</name>
</gene>
<feature type="compositionally biased region" description="Basic and acidic residues" evidence="1">
    <location>
        <begin position="95"/>
        <end position="104"/>
    </location>
</feature>
<organism evidence="4 5">
    <name type="scientific">Streptomyces marianii</name>
    <dbReference type="NCBI Taxonomy" id="1817406"/>
    <lineage>
        <taxon>Bacteria</taxon>
        <taxon>Bacillati</taxon>
        <taxon>Actinomycetota</taxon>
        <taxon>Actinomycetes</taxon>
        <taxon>Kitasatosporales</taxon>
        <taxon>Streptomycetaceae</taxon>
        <taxon>Streptomyces</taxon>
    </lineage>
</organism>
<keyword evidence="2" id="KW-0472">Membrane</keyword>
<dbReference type="Gene3D" id="1.10.101.10">
    <property type="entry name" value="PGBD-like superfamily/PGBD"/>
    <property type="match status" value="1"/>
</dbReference>
<feature type="compositionally biased region" description="Gly residues" evidence="1">
    <location>
        <begin position="18"/>
        <end position="29"/>
    </location>
</feature>
<dbReference type="InterPro" id="IPR036365">
    <property type="entry name" value="PGBD-like_sf"/>
</dbReference>